<protein>
    <submittedName>
        <fullName evidence="5">Phage tail tape measure protein</fullName>
    </submittedName>
</protein>
<proteinExistence type="predicted"/>
<reference evidence="5 6" key="1">
    <citation type="submission" date="2020-08" db="EMBL/GenBank/DDBJ databases">
        <title>Description of novel Flavobacterium F-380 isolate.</title>
        <authorList>
            <person name="Saticioglu I.B."/>
            <person name="Duman M."/>
            <person name="Altun S."/>
        </authorList>
    </citation>
    <scope>NUCLEOTIDE SEQUENCE [LARGE SCALE GENOMIC DNA]</scope>
    <source>
        <strain evidence="5 6">F-380</strain>
    </source>
</reference>
<feature type="compositionally biased region" description="Basic and acidic residues" evidence="3">
    <location>
        <begin position="567"/>
        <end position="588"/>
    </location>
</feature>
<dbReference type="PANTHER" id="PTHR37813:SF1">
    <property type="entry name" value="FELS-2 PROPHAGE PROTEIN"/>
    <property type="match status" value="1"/>
</dbReference>
<evidence type="ECO:0000256" key="1">
    <source>
        <dbReference type="ARBA" id="ARBA00022612"/>
    </source>
</evidence>
<feature type="domain" description="Phage tail tape measure protein" evidence="4">
    <location>
        <begin position="143"/>
        <end position="342"/>
    </location>
</feature>
<feature type="compositionally biased region" description="Polar residues" evidence="3">
    <location>
        <begin position="556"/>
        <end position="566"/>
    </location>
</feature>
<dbReference type="PANTHER" id="PTHR37813">
    <property type="entry name" value="FELS-2 PROPHAGE PROTEIN"/>
    <property type="match status" value="1"/>
</dbReference>
<feature type="region of interest" description="Disordered" evidence="3">
    <location>
        <begin position="1057"/>
        <end position="1082"/>
    </location>
</feature>
<evidence type="ECO:0000256" key="2">
    <source>
        <dbReference type="SAM" id="Coils"/>
    </source>
</evidence>
<keyword evidence="6" id="KW-1185">Reference proteome</keyword>
<sequence>MAAENINRRLNIYINDREVVNSMRGVGSEMARVRNQMRNLNAGADDYNEQLQELRSTYSRLTQEQARFRTEIAQTPSVLQRIRGALGPVASGMLAAFSVGALAAGFTRVLGNAKKLIQEFGQSVADLSSITGATGKDLDFLKNQAITLGKETKGGAVAVVEAYKLIASAKPELLENIDALTQMTEAVLVLSQASGLELPAAATALTDAMNQFGADASQAAMFVDTLANGAKYGSAEIPQLTESLLKFGAVAKTTNVNIQESTALIEALAEKGLKGAEAGTALRNVMLKLSAPDALPKDAQEIMKALGISFDELKDKSKPFAERLEVLKPILNDNAALIKIFGLENAVAATNLLTSTERIKELTSKMNENGTAAEQAKIRMNTLTGSLDKLESAWGSFVLSLSEKGNGLGNLLAGITNELSETIEGWRKIFTSSEKLKEEELAEIRKEGMNSIIKSYGSGNKLNQSQLEIIKKLNNEEINTNANKVRALIEQNKILASNKHWLTGAIKTENFNQIIENRKLIAEINKNSTKLLGKNQGISSLIKTKNTPLGEVLVEGSSQTTGNSSNDESKNRQKAIEDAKKHSEDLKKQLEDSQKQLLQTSRAFQDASLGSQKENYDKELALLNVEYDRKIEDTKTKVSHLKEEINKLNSDLQDPKNSKSDVQLIKAIIAAKIEEQKQYSNTVIATEQTRGFKIAALQEKYLQKSIKDQESANARLLQNLQTQHNLELGSITTLADAKAILSNYLDEEELKKVHSLSDAKKKIKEQFQKEEIELQQKHLEELVAQMSRVLGEKDEFGIELISPEEREIILAFLDEAAAKIAALGVQGATDSEDSSKDIKSLSGLDILGFTPEQWQDTFDSFDTFEDKLAAVGFAVLALQNAFGTYFQFLEAGEKRTMQKFEANNRKKQADLNDQLEKGFITQEVYTARKAKLEAELAKKKAEIEYKQAKREKLMGIASIIGNTAIGVSKALAQGGMIFGIPFAGIVAALGAVQLGLALAQPLPDKNGFYDGGFTGTGAPRSEAGPVHFNEYVVPQKVLFSNDPVVPQIMGYLEAKRTGKSPLSQDDPASTNTSSSNSGSGSNEMDIAVVNALNRNSEVLEKLEEDGLTAYLVNDIKTAKKMRDKIKEVNKLETNAKL</sequence>
<keyword evidence="1" id="KW-1188">Viral release from host cell</keyword>
<dbReference type="Pfam" id="PF10145">
    <property type="entry name" value="PhageMin_Tail"/>
    <property type="match status" value="1"/>
</dbReference>
<evidence type="ECO:0000256" key="3">
    <source>
        <dbReference type="SAM" id="MobiDB-lite"/>
    </source>
</evidence>
<dbReference type="RefSeq" id="WP_187009294.1">
    <property type="nucleotide sequence ID" value="NZ_JACRUI010000001.1"/>
</dbReference>
<dbReference type="NCBIfam" id="TIGR01760">
    <property type="entry name" value="tape_meas_TP901"/>
    <property type="match status" value="1"/>
</dbReference>
<name>A0ABR7J5J1_9FLAO</name>
<keyword evidence="2" id="KW-0175">Coiled coil</keyword>
<accession>A0ABR7J5J1</accession>
<feature type="coiled-coil region" evidence="2">
    <location>
        <begin position="753"/>
        <end position="789"/>
    </location>
</feature>
<feature type="coiled-coil region" evidence="2">
    <location>
        <begin position="30"/>
        <end position="71"/>
    </location>
</feature>
<feature type="region of interest" description="Disordered" evidence="3">
    <location>
        <begin position="555"/>
        <end position="588"/>
    </location>
</feature>
<dbReference type="Proteomes" id="UP000629963">
    <property type="component" value="Unassembled WGS sequence"/>
</dbReference>
<evidence type="ECO:0000313" key="6">
    <source>
        <dbReference type="Proteomes" id="UP000629963"/>
    </source>
</evidence>
<comment type="caution">
    <text evidence="5">The sequence shown here is derived from an EMBL/GenBank/DDBJ whole genome shotgun (WGS) entry which is preliminary data.</text>
</comment>
<dbReference type="EMBL" id="JACRUJ010000001">
    <property type="protein sequence ID" value="MBC5840737.1"/>
    <property type="molecule type" value="Genomic_DNA"/>
</dbReference>
<evidence type="ECO:0000259" key="4">
    <source>
        <dbReference type="Pfam" id="PF10145"/>
    </source>
</evidence>
<dbReference type="InterPro" id="IPR010090">
    <property type="entry name" value="Phage_tape_meas"/>
</dbReference>
<feature type="coiled-coil region" evidence="2">
    <location>
        <begin position="897"/>
        <end position="951"/>
    </location>
</feature>
<feature type="compositionally biased region" description="Low complexity" evidence="3">
    <location>
        <begin position="1069"/>
        <end position="1082"/>
    </location>
</feature>
<organism evidence="5 6">
    <name type="scientific">Flavobacterium kayseriense</name>
    <dbReference type="NCBI Taxonomy" id="2764714"/>
    <lineage>
        <taxon>Bacteria</taxon>
        <taxon>Pseudomonadati</taxon>
        <taxon>Bacteroidota</taxon>
        <taxon>Flavobacteriia</taxon>
        <taxon>Flavobacteriales</taxon>
        <taxon>Flavobacteriaceae</taxon>
        <taxon>Flavobacterium</taxon>
    </lineage>
</organism>
<gene>
    <name evidence="5" type="ORF">H8R23_04910</name>
</gene>
<evidence type="ECO:0000313" key="5">
    <source>
        <dbReference type="EMBL" id="MBC5840737.1"/>
    </source>
</evidence>